<protein>
    <submittedName>
        <fullName evidence="7">Helix-turn-helix domain-containing protein</fullName>
    </submittedName>
</protein>
<evidence type="ECO:0000256" key="5">
    <source>
        <dbReference type="SAM" id="MobiDB-lite"/>
    </source>
</evidence>
<dbReference type="RefSeq" id="WP_180867428.1">
    <property type="nucleotide sequence ID" value="NZ_JAFFTA010000017.1"/>
</dbReference>
<dbReference type="SUPFAM" id="SSF47413">
    <property type="entry name" value="lambda repressor-like DNA-binding domains"/>
    <property type="match status" value="1"/>
</dbReference>
<comment type="caution">
    <text evidence="7">The sequence shown here is derived from an EMBL/GenBank/DDBJ whole genome shotgun (WGS) entry which is preliminary data.</text>
</comment>
<evidence type="ECO:0000256" key="3">
    <source>
        <dbReference type="ARBA" id="ARBA00023125"/>
    </source>
</evidence>
<evidence type="ECO:0000256" key="4">
    <source>
        <dbReference type="ARBA" id="ARBA00023163"/>
    </source>
</evidence>
<dbReference type="Proteomes" id="UP000749453">
    <property type="component" value="Unassembled WGS sequence"/>
</dbReference>
<name>A0AAW4GJ08_9GAMM</name>
<dbReference type="InterPro" id="IPR038722">
    <property type="entry name" value="Ner_HTH_dom"/>
</dbReference>
<keyword evidence="9" id="KW-1185">Reference proteome</keyword>
<feature type="domain" description="Ner winged helix-turn-helix DNA-binding" evidence="6">
    <location>
        <begin position="15"/>
        <end position="84"/>
    </location>
</feature>
<organism evidence="7 10">
    <name type="scientific">Stenotrophomonas lactitubi</name>
    <dbReference type="NCBI Taxonomy" id="2045214"/>
    <lineage>
        <taxon>Bacteria</taxon>
        <taxon>Pseudomonadati</taxon>
        <taxon>Pseudomonadota</taxon>
        <taxon>Gammaproteobacteria</taxon>
        <taxon>Lysobacterales</taxon>
        <taxon>Lysobacteraceae</taxon>
        <taxon>Stenotrophomonas</taxon>
    </lineage>
</organism>
<gene>
    <name evidence="7" type="ORF">JJW18_10980</name>
    <name evidence="8" type="ORF">JJW19_00230</name>
</gene>
<keyword evidence="4" id="KW-0804">Transcription</keyword>
<dbReference type="EMBL" id="JAFFTB010000001">
    <property type="protein sequence ID" value="MBM9936557.1"/>
    <property type="molecule type" value="Genomic_DNA"/>
</dbReference>
<evidence type="ECO:0000313" key="8">
    <source>
        <dbReference type="EMBL" id="MBM9936557.1"/>
    </source>
</evidence>
<evidence type="ECO:0000256" key="1">
    <source>
        <dbReference type="ARBA" id="ARBA00006157"/>
    </source>
</evidence>
<dbReference type="Gene3D" id="1.10.260.40">
    <property type="entry name" value="lambda repressor-like DNA-binding domains"/>
    <property type="match status" value="1"/>
</dbReference>
<evidence type="ECO:0000256" key="2">
    <source>
        <dbReference type="ARBA" id="ARBA00023015"/>
    </source>
</evidence>
<evidence type="ECO:0000313" key="7">
    <source>
        <dbReference type="EMBL" id="MBM9913999.1"/>
    </source>
</evidence>
<reference evidence="7" key="2">
    <citation type="submission" date="2021-01" db="EMBL/GenBank/DDBJ databases">
        <authorList>
            <person name="Yu Y."/>
        </authorList>
    </citation>
    <scope>NUCLEOTIDE SEQUENCE</scope>
    <source>
        <strain evidence="7">As-5</strain>
        <strain evidence="8">As-6</strain>
    </source>
</reference>
<keyword evidence="2" id="KW-0805">Transcription regulation</keyword>
<reference evidence="9" key="1">
    <citation type="submission" date="2021-01" db="EMBL/GenBank/DDBJ databases">
        <title>Stenotrophomonas maltophilia.</title>
        <authorList>
            <person name="Yu Y."/>
        </authorList>
    </citation>
    <scope>NUCLEOTIDE SEQUENCE [LARGE SCALE GENOMIC DNA]</scope>
    <source>
        <strain evidence="9">As-6</strain>
    </source>
</reference>
<evidence type="ECO:0000313" key="10">
    <source>
        <dbReference type="Proteomes" id="UP000784064"/>
    </source>
</evidence>
<dbReference type="Pfam" id="PF13693">
    <property type="entry name" value="HTH_35"/>
    <property type="match status" value="1"/>
</dbReference>
<dbReference type="InterPro" id="IPR010982">
    <property type="entry name" value="Lambda_DNA-bd_dom_sf"/>
</dbReference>
<dbReference type="GO" id="GO:0003677">
    <property type="term" value="F:DNA binding"/>
    <property type="evidence" value="ECO:0007669"/>
    <property type="project" value="UniProtKB-KW"/>
</dbReference>
<keyword evidence="3" id="KW-0238">DNA-binding</keyword>
<proteinExistence type="inferred from homology"/>
<evidence type="ECO:0000313" key="9">
    <source>
        <dbReference type="Proteomes" id="UP000749453"/>
    </source>
</evidence>
<dbReference type="AlphaFoldDB" id="A0AAW4GJ08"/>
<accession>A0AAW4GJ08</accession>
<sequence length="116" mass="12481">MSATNAPRKASPATDWHPADIVAALHRRRISLRQLALLNGYTNATSLNTALRRPYPQAEALIAEALGKPPQAIWPTRYDADGKPNRGQGGRKPLLPPGAKPSSLRVGRNPQMGASQ</sequence>
<comment type="similarity">
    <text evidence="1">Belongs to the ner transcriptional regulatory family.</text>
</comment>
<dbReference type="EMBL" id="JAFFTA010000017">
    <property type="protein sequence ID" value="MBM9913999.1"/>
    <property type="molecule type" value="Genomic_DNA"/>
</dbReference>
<evidence type="ECO:0000259" key="6">
    <source>
        <dbReference type="Pfam" id="PF13693"/>
    </source>
</evidence>
<feature type="region of interest" description="Disordered" evidence="5">
    <location>
        <begin position="72"/>
        <end position="116"/>
    </location>
</feature>
<dbReference type="Proteomes" id="UP000784064">
    <property type="component" value="Unassembled WGS sequence"/>
</dbReference>